<evidence type="ECO:0000256" key="3">
    <source>
        <dbReference type="ARBA" id="ARBA00015802"/>
    </source>
</evidence>
<dbReference type="PANTHER" id="PTHR35447:SF1">
    <property type="entry name" value="BH3-INTERACTING DOMAIN DEATH AGONIST"/>
    <property type="match status" value="1"/>
</dbReference>
<evidence type="ECO:0000256" key="8">
    <source>
        <dbReference type="ARBA" id="ARBA00023136"/>
    </source>
</evidence>
<dbReference type="RefSeq" id="XP_072566102.1">
    <property type="nucleotide sequence ID" value="XM_072710001.1"/>
</dbReference>
<accession>A0A3B3TE11</accession>
<evidence type="ECO:0000256" key="5">
    <source>
        <dbReference type="ARBA" id="ARBA00022703"/>
    </source>
</evidence>
<evidence type="ECO:0000313" key="9">
    <source>
        <dbReference type="Ensembl" id="ENSPKIP00000040910.1"/>
    </source>
</evidence>
<evidence type="ECO:0000256" key="1">
    <source>
        <dbReference type="ARBA" id="ARBA00004294"/>
    </source>
</evidence>
<evidence type="ECO:0000256" key="2">
    <source>
        <dbReference type="ARBA" id="ARBA00004496"/>
    </source>
</evidence>
<dbReference type="GO" id="GO:2001238">
    <property type="term" value="P:positive regulation of extrinsic apoptotic signaling pathway"/>
    <property type="evidence" value="ECO:0007669"/>
    <property type="project" value="TreeGrafter"/>
</dbReference>
<dbReference type="Gene3D" id="1.10.437.10">
    <property type="entry name" value="Blc2-like"/>
    <property type="match status" value="1"/>
</dbReference>
<proteinExistence type="predicted"/>
<keyword evidence="6" id="KW-1000">Mitochondrion outer membrane</keyword>
<dbReference type="RefSeq" id="XP_072566103.1">
    <property type="nucleotide sequence ID" value="XM_072710002.1"/>
</dbReference>
<evidence type="ECO:0000313" key="10">
    <source>
        <dbReference type="Proteomes" id="UP000261540"/>
    </source>
</evidence>
<keyword evidence="5" id="KW-0053">Apoptosis</keyword>
<protein>
    <recommendedName>
        <fullName evidence="3">BH3-interacting domain death agonist</fullName>
    </recommendedName>
</protein>
<dbReference type="Ensembl" id="ENSPKIT00000021938.1">
    <property type="protein sequence ID" value="ENSPKIP00000040910.1"/>
    <property type="gene ID" value="ENSPKIG00000017685.1"/>
</dbReference>
<comment type="subcellular location">
    <subcellularLocation>
        <location evidence="2">Cytoplasm</location>
    </subcellularLocation>
    <subcellularLocation>
        <location evidence="1">Mitochondrion outer membrane</location>
    </subcellularLocation>
</comment>
<evidence type="ECO:0000256" key="6">
    <source>
        <dbReference type="ARBA" id="ARBA00022787"/>
    </source>
</evidence>
<dbReference type="PANTHER" id="PTHR35447">
    <property type="entry name" value="BH3-INTERACTING DOMAIN DEATH AGONIST"/>
    <property type="match status" value="1"/>
</dbReference>
<dbReference type="GO" id="GO:2001244">
    <property type="term" value="P:positive regulation of intrinsic apoptotic signaling pathway"/>
    <property type="evidence" value="ECO:0007669"/>
    <property type="project" value="TreeGrafter"/>
</dbReference>
<dbReference type="GO" id="GO:0005829">
    <property type="term" value="C:cytosol"/>
    <property type="evidence" value="ECO:0007669"/>
    <property type="project" value="TreeGrafter"/>
</dbReference>
<name>A0A3B3TE11_9TELE</name>
<dbReference type="InterPro" id="IPR010479">
    <property type="entry name" value="BID"/>
</dbReference>
<dbReference type="Proteomes" id="UP000261540">
    <property type="component" value="Unplaced"/>
</dbReference>
<keyword evidence="4" id="KW-0963">Cytoplasm</keyword>
<dbReference type="Pfam" id="PF06393">
    <property type="entry name" value="BID"/>
    <property type="match status" value="1"/>
</dbReference>
<keyword evidence="10" id="KW-1185">Reference proteome</keyword>
<organism evidence="9 10">
    <name type="scientific">Paramormyrops kingsleyae</name>
    <dbReference type="NCBI Taxonomy" id="1676925"/>
    <lineage>
        <taxon>Eukaryota</taxon>
        <taxon>Metazoa</taxon>
        <taxon>Chordata</taxon>
        <taxon>Craniata</taxon>
        <taxon>Vertebrata</taxon>
        <taxon>Euteleostomi</taxon>
        <taxon>Actinopterygii</taxon>
        <taxon>Neopterygii</taxon>
        <taxon>Teleostei</taxon>
        <taxon>Osteoglossocephala</taxon>
        <taxon>Osteoglossomorpha</taxon>
        <taxon>Osteoglossiformes</taxon>
        <taxon>Mormyridae</taxon>
        <taxon>Paramormyrops</taxon>
    </lineage>
</organism>
<dbReference type="GeneID" id="140588236"/>
<reference evidence="9" key="1">
    <citation type="submission" date="2025-05" db="UniProtKB">
        <authorList>
            <consortium name="Ensembl"/>
        </authorList>
    </citation>
    <scope>IDENTIFICATION</scope>
</reference>
<dbReference type="GeneTree" id="ENSGT00650000094837"/>
<keyword evidence="7" id="KW-0496">Mitochondrion</keyword>
<dbReference type="Ensembl" id="ENSPKIT00000021926.1">
    <property type="protein sequence ID" value="ENSPKIP00000040899.1"/>
    <property type="gene ID" value="ENSPKIG00000017685.1"/>
</dbReference>
<dbReference type="InterPro" id="IPR036834">
    <property type="entry name" value="Bcl-2-like_sf"/>
</dbReference>
<sequence length="188" mass="21586">MDQETDPRTALLLFCFLEDGSSDNKDLQEELTTLKSCLTPSCGIPAEEDDVQSDGHICCNPRQYLDELQPQALPLQRGDIIDEEAVRIVAGELVQIADQLERTVIFQATFWNLFRNLQNRPEENWKFCLSREVEKMLHGGLTQSLDQLPKERLMLALTFTFVKGVCQHAPNMLQRLFRTALQYVHNFS</sequence>
<dbReference type="GO" id="GO:0008637">
    <property type="term" value="P:apoptotic mitochondrial changes"/>
    <property type="evidence" value="ECO:0007669"/>
    <property type="project" value="TreeGrafter"/>
</dbReference>
<dbReference type="SUPFAM" id="SSF56854">
    <property type="entry name" value="Bcl-2 inhibitors of programmed cell death"/>
    <property type="match status" value="1"/>
</dbReference>
<dbReference type="GO" id="GO:0090200">
    <property type="term" value="P:positive regulation of release of cytochrome c from mitochondria"/>
    <property type="evidence" value="ECO:0007669"/>
    <property type="project" value="TreeGrafter"/>
</dbReference>
<evidence type="ECO:0000256" key="4">
    <source>
        <dbReference type="ARBA" id="ARBA00022490"/>
    </source>
</evidence>
<keyword evidence="8" id="KW-0472">Membrane</keyword>
<evidence type="ECO:0000256" key="7">
    <source>
        <dbReference type="ARBA" id="ARBA00023128"/>
    </source>
</evidence>
<dbReference type="AlphaFoldDB" id="A0A3B3TE11"/>
<dbReference type="GO" id="GO:0005741">
    <property type="term" value="C:mitochondrial outer membrane"/>
    <property type="evidence" value="ECO:0007669"/>
    <property type="project" value="UniProtKB-SubCell"/>
</dbReference>